<keyword evidence="2" id="KW-1185">Reference proteome</keyword>
<evidence type="ECO:0000313" key="2">
    <source>
        <dbReference type="Proteomes" id="UP000324632"/>
    </source>
</evidence>
<comment type="caution">
    <text evidence="1">The sequence shown here is derived from an EMBL/GenBank/DDBJ whole genome shotgun (WGS) entry which is preliminary data.</text>
</comment>
<protein>
    <submittedName>
        <fullName evidence="1">Uncharacterized protein</fullName>
    </submittedName>
</protein>
<reference evidence="1 2" key="1">
    <citation type="journal article" date="2019" name="Mol. Ecol. Resour.">
        <title>Chromosome-level genome assembly of Triplophysa tibetana, a fish adapted to the harsh high-altitude environment of the Tibetan Plateau.</title>
        <authorList>
            <person name="Yang X."/>
            <person name="Liu H."/>
            <person name="Ma Z."/>
            <person name="Zou Y."/>
            <person name="Zou M."/>
            <person name="Mao Y."/>
            <person name="Li X."/>
            <person name="Wang H."/>
            <person name="Chen T."/>
            <person name="Wang W."/>
            <person name="Yang R."/>
        </authorList>
    </citation>
    <scope>NUCLEOTIDE SEQUENCE [LARGE SCALE GENOMIC DNA]</scope>
    <source>
        <strain evidence="1">TTIB1903HZAU</strain>
        <tissue evidence="1">Muscle</tissue>
    </source>
</reference>
<organism evidence="1 2">
    <name type="scientific">Triplophysa tibetana</name>
    <dbReference type="NCBI Taxonomy" id="1572043"/>
    <lineage>
        <taxon>Eukaryota</taxon>
        <taxon>Metazoa</taxon>
        <taxon>Chordata</taxon>
        <taxon>Craniata</taxon>
        <taxon>Vertebrata</taxon>
        <taxon>Euteleostomi</taxon>
        <taxon>Actinopterygii</taxon>
        <taxon>Neopterygii</taxon>
        <taxon>Teleostei</taxon>
        <taxon>Ostariophysi</taxon>
        <taxon>Cypriniformes</taxon>
        <taxon>Nemacheilidae</taxon>
        <taxon>Triplophysa</taxon>
    </lineage>
</organism>
<dbReference type="AlphaFoldDB" id="A0A5A9NTH6"/>
<name>A0A5A9NTH6_9TELE</name>
<proteinExistence type="predicted"/>
<accession>A0A5A9NTH6</accession>
<sequence>MRPTSVEEWKDARAVCRPAPRTIITSSSIKKRRKTLFGSSRVIHKNLRCSFSSLNLCINIPPSISLGCSKLHIGLHPPSAGSLNVYARASAINLRHLRRTSGKTAVGRERACWTSRSLRVGITVNGCKRPPPETGQTELDPEVELKPWVIFFRSLLSTVPNDEWGGLVGGEAAVERAPSDAVPL</sequence>
<dbReference type="Proteomes" id="UP000324632">
    <property type="component" value="Chromosome 14"/>
</dbReference>
<dbReference type="EMBL" id="SOYY01000014">
    <property type="protein sequence ID" value="KAA0712291.1"/>
    <property type="molecule type" value="Genomic_DNA"/>
</dbReference>
<evidence type="ECO:0000313" key="1">
    <source>
        <dbReference type="EMBL" id="KAA0712291.1"/>
    </source>
</evidence>
<gene>
    <name evidence="1" type="ORF">E1301_Tti015091</name>
</gene>